<gene>
    <name evidence="3" type="ORF">HNQ92_001497</name>
</gene>
<dbReference type="AlphaFoldDB" id="A0A840TJ18"/>
<dbReference type="NCBIfam" id="TIGR04183">
    <property type="entry name" value="Por_Secre_tail"/>
    <property type="match status" value="1"/>
</dbReference>
<evidence type="ECO:0000259" key="2">
    <source>
        <dbReference type="Pfam" id="PF18962"/>
    </source>
</evidence>
<feature type="signal peptide" evidence="1">
    <location>
        <begin position="1"/>
        <end position="20"/>
    </location>
</feature>
<dbReference type="RefSeq" id="WP_184172703.1">
    <property type="nucleotide sequence ID" value="NZ_JACHGF010000002.1"/>
</dbReference>
<proteinExistence type="predicted"/>
<evidence type="ECO:0000313" key="4">
    <source>
        <dbReference type="Proteomes" id="UP000557307"/>
    </source>
</evidence>
<evidence type="ECO:0000256" key="1">
    <source>
        <dbReference type="SAM" id="SignalP"/>
    </source>
</evidence>
<name>A0A840TJ18_9BACT</name>
<comment type="caution">
    <text evidence="3">The sequence shown here is derived from an EMBL/GenBank/DDBJ whole genome shotgun (WGS) entry which is preliminary data.</text>
</comment>
<protein>
    <recommendedName>
        <fullName evidence="2">Secretion system C-terminal sorting domain-containing protein</fullName>
    </recommendedName>
</protein>
<feature type="domain" description="Secretion system C-terminal sorting" evidence="2">
    <location>
        <begin position="465"/>
        <end position="541"/>
    </location>
</feature>
<organism evidence="3 4">
    <name type="scientific">Rhabdobacter roseus</name>
    <dbReference type="NCBI Taxonomy" id="1655419"/>
    <lineage>
        <taxon>Bacteria</taxon>
        <taxon>Pseudomonadati</taxon>
        <taxon>Bacteroidota</taxon>
        <taxon>Cytophagia</taxon>
        <taxon>Cytophagales</taxon>
        <taxon>Cytophagaceae</taxon>
        <taxon>Rhabdobacter</taxon>
    </lineage>
</organism>
<keyword evidence="1" id="KW-0732">Signal</keyword>
<accession>A0A840TJ18</accession>
<feature type="chain" id="PRO_5032799999" description="Secretion system C-terminal sorting domain-containing protein" evidence="1">
    <location>
        <begin position="21"/>
        <end position="543"/>
    </location>
</feature>
<reference evidence="3 4" key="1">
    <citation type="submission" date="2020-08" db="EMBL/GenBank/DDBJ databases">
        <title>Genomic Encyclopedia of Type Strains, Phase IV (KMG-IV): sequencing the most valuable type-strain genomes for metagenomic binning, comparative biology and taxonomic classification.</title>
        <authorList>
            <person name="Goeker M."/>
        </authorList>
    </citation>
    <scope>NUCLEOTIDE SEQUENCE [LARGE SCALE GENOMIC DNA]</scope>
    <source>
        <strain evidence="3 4">DSM 105074</strain>
    </source>
</reference>
<dbReference type="Pfam" id="PF18962">
    <property type="entry name" value="Por_Secre_tail"/>
    <property type="match status" value="1"/>
</dbReference>
<dbReference type="EMBL" id="JACHGF010000002">
    <property type="protein sequence ID" value="MBB5283371.1"/>
    <property type="molecule type" value="Genomic_DNA"/>
</dbReference>
<evidence type="ECO:0000313" key="3">
    <source>
        <dbReference type="EMBL" id="MBB5283371.1"/>
    </source>
</evidence>
<dbReference type="InterPro" id="IPR026444">
    <property type="entry name" value="Secre_tail"/>
</dbReference>
<dbReference type="Proteomes" id="UP000557307">
    <property type="component" value="Unassembled WGS sequence"/>
</dbReference>
<keyword evidence="4" id="KW-1185">Reference proteome</keyword>
<sequence>MKKRLLAISILVISLNEVLAQGCQTDFVLSPVTGTNAIEWDKFPEFNLPFTIIYNGPRFGDTQSAPLKHGFSHIAYFSGPESTLPVKNRALLWNSVASIDGSGQPWSEVGLQSPWGNDADLYRNHWANYLRGLANIFDDSRGQAVPRADIICLDVERMQREDRDILRLKTDPRIPENYRQLSDAEFLSTYKRDIRARYTEAIQYYESLNPDPNTKLSSYSDVPVRGTWLNVTANSWPDWTTNPARTHYLMQNDAGRVGGSFYEKMDFLTPSPYYFYEYNNPLGKDYLSYLLFQIEVNRAWSNKPQVPFVWMRYHDSFNPGAPQIPSFVAEATAIFPFMAGAKGLWLWENNMFENTRQENYAAYEHFIYGLYRLSRFADMFEGDYQLVAPRSARDDMEQRTPIWRGVVKGNQILVAAQNPFATENQDTPLRVTHAGWSRELVLKGREVFLCRFDLGESPLSEVLVVPNPTQSAIEVLLSGLIDRTEVEYTLWNVAGIQLQRETFLFDKDQINYPFDLPVLPAGMYIVKLTQGSQSISRKLIVNP</sequence>